<accession>A0AAD4GMQ8</accession>
<organism evidence="1 2">
    <name type="scientific">Aspergillus nanangensis</name>
    <dbReference type="NCBI Taxonomy" id="2582783"/>
    <lineage>
        <taxon>Eukaryota</taxon>
        <taxon>Fungi</taxon>
        <taxon>Dikarya</taxon>
        <taxon>Ascomycota</taxon>
        <taxon>Pezizomycotina</taxon>
        <taxon>Eurotiomycetes</taxon>
        <taxon>Eurotiomycetidae</taxon>
        <taxon>Eurotiales</taxon>
        <taxon>Aspergillaceae</taxon>
        <taxon>Aspergillus</taxon>
        <taxon>Aspergillus subgen. Circumdati</taxon>
    </lineage>
</organism>
<dbReference type="EMBL" id="VCAU01000323">
    <property type="protein sequence ID" value="KAF9882566.1"/>
    <property type="molecule type" value="Genomic_DNA"/>
</dbReference>
<evidence type="ECO:0000313" key="2">
    <source>
        <dbReference type="Proteomes" id="UP001194746"/>
    </source>
</evidence>
<protein>
    <submittedName>
        <fullName evidence="1">Uncharacterized protein</fullName>
    </submittedName>
</protein>
<dbReference type="AlphaFoldDB" id="A0AAD4GMQ8"/>
<gene>
    <name evidence="1" type="ORF">FE257_006975</name>
</gene>
<evidence type="ECO:0000313" key="1">
    <source>
        <dbReference type="EMBL" id="KAF9882566.1"/>
    </source>
</evidence>
<comment type="caution">
    <text evidence="1">The sequence shown here is derived from an EMBL/GenBank/DDBJ whole genome shotgun (WGS) entry which is preliminary data.</text>
</comment>
<name>A0AAD4GMQ8_ASPNN</name>
<reference evidence="1" key="1">
    <citation type="journal article" date="2019" name="Beilstein J. Org. Chem.">
        <title>Nanangenines: drimane sesquiterpenoids as the dominant metabolite cohort of a novel Australian fungus, Aspergillus nanangensis.</title>
        <authorList>
            <person name="Lacey H.J."/>
            <person name="Gilchrist C.L.M."/>
            <person name="Crombie A."/>
            <person name="Kalaitzis J.A."/>
            <person name="Vuong D."/>
            <person name="Rutledge P.J."/>
            <person name="Turner P."/>
            <person name="Pitt J.I."/>
            <person name="Lacey E."/>
            <person name="Chooi Y.H."/>
            <person name="Piggott A.M."/>
        </authorList>
    </citation>
    <scope>NUCLEOTIDE SEQUENCE</scope>
    <source>
        <strain evidence="1">MST-FP2251</strain>
    </source>
</reference>
<reference evidence="1" key="2">
    <citation type="submission" date="2020-02" db="EMBL/GenBank/DDBJ databases">
        <authorList>
            <person name="Gilchrist C.L.M."/>
            <person name="Chooi Y.-H."/>
        </authorList>
    </citation>
    <scope>NUCLEOTIDE SEQUENCE</scope>
    <source>
        <strain evidence="1">MST-FP2251</strain>
    </source>
</reference>
<dbReference type="Proteomes" id="UP001194746">
    <property type="component" value="Unassembled WGS sequence"/>
</dbReference>
<sequence>MKQRILTFSITALPKLIQLGGLSISDVKCQADEYHGARKSEIMYPIDFLERTFSIHNYNYGCSIVAAWRGSGIYLCHEEPEVITIDSRELGRLAHEGSRACWTRSFIAEVRTAENITVRLERPMGI</sequence>
<keyword evidence="2" id="KW-1185">Reference proteome</keyword>
<proteinExistence type="predicted"/>